<sequence>MYAFVNCMRIFIAFLVITGSAAKHRRPFWIIGHMVNDIHQLKEFLKLGANAIEADVKFLAKGIPWQTYHGVPCDCFRICTKKSCIKSYLNYVRLLTTKKGKITEVAEFIVMLSIIISMYSHLIYNPRFSLLLLDLKTYQINAWDLKKAGKMFAHLLYFNLFDLKGKKSSLKVLLGVEKVSHKDFILGFLEETRDKKFNFENRIGWQISENEHYSDIHKMWEEIHEIKNIWYSDGITNCFILPRGKYRAIDLLRKRKKCVSEEDSFCPRKFYMWSVDYKISIRSFWRYIDGVITNEPAYVKGLIDNDYKAYLRYATPYDDAWSKY</sequence>
<protein>
    <submittedName>
        <fullName evidence="7">Uncharacterized protein</fullName>
    </submittedName>
</protein>
<evidence type="ECO:0000256" key="3">
    <source>
        <dbReference type="ARBA" id="ARBA00022842"/>
    </source>
</evidence>
<keyword evidence="2" id="KW-0479">Metal-binding</keyword>
<dbReference type="GO" id="GO:0006629">
    <property type="term" value="P:lipid metabolic process"/>
    <property type="evidence" value="ECO:0007669"/>
    <property type="project" value="InterPro"/>
</dbReference>
<keyword evidence="6" id="KW-0732">Signal</keyword>
<dbReference type="Gene3D" id="3.20.20.190">
    <property type="entry name" value="Phosphatidylinositol (PI) phosphodiesterase"/>
    <property type="match status" value="1"/>
</dbReference>
<name>A0A443S1C5_9ACAR</name>
<dbReference type="InterPro" id="IPR017946">
    <property type="entry name" value="PLC-like_Pdiesterase_TIM-brl"/>
</dbReference>
<dbReference type="OrthoDB" id="5948386at2759"/>
<comment type="catalytic activity">
    <reaction evidence="1">
        <text>an N-(acyl)-sphingosylphosphoethanolamine = an N-(acyl)-sphingosyl-1,3-cyclic phosphate + ethanolamine</text>
        <dbReference type="Rhea" id="RHEA:60648"/>
        <dbReference type="ChEBI" id="CHEBI:57603"/>
        <dbReference type="ChEBI" id="CHEBI:143891"/>
        <dbReference type="ChEBI" id="CHEBI:143892"/>
    </reaction>
</comment>
<comment type="caution">
    <text evidence="7">The sequence shown here is derived from an EMBL/GenBank/DDBJ whole genome shotgun (WGS) entry which is preliminary data.</text>
</comment>
<dbReference type="VEuPathDB" id="VectorBase:LDEU010769"/>
<evidence type="ECO:0000256" key="1">
    <source>
        <dbReference type="ARBA" id="ARBA00000110"/>
    </source>
</evidence>
<dbReference type="GO" id="GO:0046872">
    <property type="term" value="F:metal ion binding"/>
    <property type="evidence" value="ECO:0007669"/>
    <property type="project" value="UniProtKB-KW"/>
</dbReference>
<dbReference type="GO" id="GO:0008081">
    <property type="term" value="F:phosphoric diester hydrolase activity"/>
    <property type="evidence" value="ECO:0007669"/>
    <property type="project" value="InterPro"/>
</dbReference>
<keyword evidence="8" id="KW-1185">Reference proteome</keyword>
<keyword evidence="3" id="KW-0460">Magnesium</keyword>
<dbReference type="Proteomes" id="UP000288716">
    <property type="component" value="Unassembled WGS sequence"/>
</dbReference>
<evidence type="ECO:0000313" key="7">
    <source>
        <dbReference type="EMBL" id="RWS21271.1"/>
    </source>
</evidence>
<gene>
    <name evidence="7" type="ORF">B4U80_10576</name>
</gene>
<keyword evidence="5" id="KW-0456">Lyase</keyword>
<dbReference type="AlphaFoldDB" id="A0A443S1C5"/>
<organism evidence="7 8">
    <name type="scientific">Leptotrombidium deliense</name>
    <dbReference type="NCBI Taxonomy" id="299467"/>
    <lineage>
        <taxon>Eukaryota</taxon>
        <taxon>Metazoa</taxon>
        <taxon>Ecdysozoa</taxon>
        <taxon>Arthropoda</taxon>
        <taxon>Chelicerata</taxon>
        <taxon>Arachnida</taxon>
        <taxon>Acari</taxon>
        <taxon>Acariformes</taxon>
        <taxon>Trombidiformes</taxon>
        <taxon>Prostigmata</taxon>
        <taxon>Anystina</taxon>
        <taxon>Parasitengona</taxon>
        <taxon>Trombiculoidea</taxon>
        <taxon>Trombiculidae</taxon>
        <taxon>Leptotrombidium</taxon>
    </lineage>
</organism>
<evidence type="ECO:0000313" key="8">
    <source>
        <dbReference type="Proteomes" id="UP000288716"/>
    </source>
</evidence>
<accession>A0A443S1C5</accession>
<reference evidence="7 8" key="1">
    <citation type="journal article" date="2018" name="Gigascience">
        <title>Genomes of trombidid mites reveal novel predicted allergens and laterally-transferred genes associated with secondary metabolism.</title>
        <authorList>
            <person name="Dong X."/>
            <person name="Chaisiri K."/>
            <person name="Xia D."/>
            <person name="Armstrong S.D."/>
            <person name="Fang Y."/>
            <person name="Donnelly M.J."/>
            <person name="Kadowaki T."/>
            <person name="McGarry J.W."/>
            <person name="Darby A.C."/>
            <person name="Makepeace B.L."/>
        </authorList>
    </citation>
    <scope>NUCLEOTIDE SEQUENCE [LARGE SCALE GENOMIC DNA]</scope>
    <source>
        <strain evidence="7">UoL-UT</strain>
    </source>
</reference>
<keyword evidence="4" id="KW-1015">Disulfide bond</keyword>
<dbReference type="SUPFAM" id="SSF51695">
    <property type="entry name" value="PLC-like phosphodiesterases"/>
    <property type="match status" value="1"/>
</dbReference>
<evidence type="ECO:0000256" key="2">
    <source>
        <dbReference type="ARBA" id="ARBA00022723"/>
    </source>
</evidence>
<evidence type="ECO:0000256" key="4">
    <source>
        <dbReference type="ARBA" id="ARBA00023157"/>
    </source>
</evidence>
<evidence type="ECO:0000256" key="5">
    <source>
        <dbReference type="ARBA" id="ARBA00023239"/>
    </source>
</evidence>
<dbReference type="EMBL" id="NCKV01012966">
    <property type="protein sequence ID" value="RWS21271.1"/>
    <property type="molecule type" value="Genomic_DNA"/>
</dbReference>
<proteinExistence type="predicted"/>
<evidence type="ECO:0000256" key="6">
    <source>
        <dbReference type="SAM" id="SignalP"/>
    </source>
</evidence>
<feature type="signal peptide" evidence="6">
    <location>
        <begin position="1"/>
        <end position="22"/>
    </location>
</feature>
<dbReference type="GO" id="GO:0016829">
    <property type="term" value="F:lyase activity"/>
    <property type="evidence" value="ECO:0007669"/>
    <property type="project" value="UniProtKB-KW"/>
</dbReference>
<feature type="chain" id="PRO_5019307918" evidence="6">
    <location>
        <begin position="23"/>
        <end position="324"/>
    </location>
</feature>